<dbReference type="PANTHER" id="PTHR43844:SF1">
    <property type="entry name" value="METHIONINE SYNTHASE"/>
    <property type="match status" value="1"/>
</dbReference>
<keyword evidence="2" id="KW-0808">Transferase</keyword>
<dbReference type="RefSeq" id="WP_149820740.1">
    <property type="nucleotide sequence ID" value="NZ_VUOA01000035.1"/>
</dbReference>
<dbReference type="EC" id="2.1.1.14" evidence="2"/>
<evidence type="ECO:0000313" key="2">
    <source>
        <dbReference type="EMBL" id="KAA2235453.1"/>
    </source>
</evidence>
<dbReference type="Gene3D" id="3.20.20.210">
    <property type="match status" value="1"/>
</dbReference>
<proteinExistence type="predicted"/>
<organism evidence="2 3">
    <name type="scientific">Salinarimonas soli</name>
    <dbReference type="NCBI Taxonomy" id="1638099"/>
    <lineage>
        <taxon>Bacteria</taxon>
        <taxon>Pseudomonadati</taxon>
        <taxon>Pseudomonadota</taxon>
        <taxon>Alphaproteobacteria</taxon>
        <taxon>Hyphomicrobiales</taxon>
        <taxon>Salinarimonadaceae</taxon>
        <taxon>Salinarimonas</taxon>
    </lineage>
</organism>
<dbReference type="InterPro" id="IPR038071">
    <property type="entry name" value="UROD/MetE-like_sf"/>
</dbReference>
<gene>
    <name evidence="2" type="ORF">F0L46_19715</name>
</gene>
<dbReference type="PANTHER" id="PTHR43844">
    <property type="entry name" value="METHIONINE SYNTHASE"/>
    <property type="match status" value="1"/>
</dbReference>
<dbReference type="AlphaFoldDB" id="A0A5B2V7F6"/>
<dbReference type="GO" id="GO:0003871">
    <property type="term" value="F:5-methyltetrahydropteroyltriglutamate-homocysteine S-methyltransferase activity"/>
    <property type="evidence" value="ECO:0007669"/>
    <property type="project" value="UniProtKB-EC"/>
</dbReference>
<dbReference type="OrthoDB" id="6430685at2"/>
<dbReference type="GO" id="GO:0009086">
    <property type="term" value="P:methionine biosynthetic process"/>
    <property type="evidence" value="ECO:0007669"/>
    <property type="project" value="InterPro"/>
</dbReference>
<dbReference type="NCBIfam" id="NF005085">
    <property type="entry name" value="PRK06520.1"/>
    <property type="match status" value="1"/>
</dbReference>
<dbReference type="SUPFAM" id="SSF51726">
    <property type="entry name" value="UROD/MetE-like"/>
    <property type="match status" value="1"/>
</dbReference>
<keyword evidence="2" id="KW-0489">Methyltransferase</keyword>
<dbReference type="GO" id="GO:0008270">
    <property type="term" value="F:zinc ion binding"/>
    <property type="evidence" value="ECO:0007669"/>
    <property type="project" value="InterPro"/>
</dbReference>
<reference evidence="2 3" key="1">
    <citation type="submission" date="2019-09" db="EMBL/GenBank/DDBJ databases">
        <title>Salinarimonas rosea gen. nov., sp. nov., a new member of the a-2 subgroup of the Proteobacteria.</title>
        <authorList>
            <person name="Liu J."/>
        </authorList>
    </citation>
    <scope>NUCLEOTIDE SEQUENCE [LARGE SCALE GENOMIC DNA]</scope>
    <source>
        <strain evidence="2 3">BN140002</strain>
    </source>
</reference>
<keyword evidence="3" id="KW-1185">Reference proteome</keyword>
<dbReference type="Proteomes" id="UP000323142">
    <property type="component" value="Unassembled WGS sequence"/>
</dbReference>
<evidence type="ECO:0000313" key="3">
    <source>
        <dbReference type="Proteomes" id="UP000323142"/>
    </source>
</evidence>
<dbReference type="EMBL" id="VUOA01000035">
    <property type="protein sequence ID" value="KAA2235453.1"/>
    <property type="molecule type" value="Genomic_DNA"/>
</dbReference>
<dbReference type="Pfam" id="PF01717">
    <property type="entry name" value="Meth_synt_2"/>
    <property type="match status" value="1"/>
</dbReference>
<accession>A0A5B2V7F6</accession>
<sequence>MNRTRPPFRADQVGSLLRSAPLKEAREKRAAGQIEAAALKEVEDAEIRKIIARQEATGLKGITDGEFRRAYWHFDFLEQLDGVTSVDADSGMNFKGGVGIAKALRITGKVGFSGHPMIDHFRFLKENVSAGSTPKMTIPGPSMLHYRGGRKMINMGLYPEMDAFYADVGAAYGKAVHAFYDAGCRYLQLDDISFAYLCDPEQREMLRSRGDDPERQPDIYAGMVRKALENKPDDLAITMHLCRGNFRSTFIASGGYEPVAEVLFNAMPVDGYFMEWDTDRAGGFEPLRFLPKGKHVVLGLVTSKTGVLEAKDDVKRRIDEATKYVDLDQLCLSPQCGFASTQEGNTLAEDEQWAKLAMIVEIAQEVWGAQAAQSVAKAS</sequence>
<dbReference type="GO" id="GO:0032259">
    <property type="term" value="P:methylation"/>
    <property type="evidence" value="ECO:0007669"/>
    <property type="project" value="UniProtKB-KW"/>
</dbReference>
<dbReference type="CDD" id="cd03311">
    <property type="entry name" value="CIMS_C_terminal_like"/>
    <property type="match status" value="1"/>
</dbReference>
<dbReference type="InterPro" id="IPR002629">
    <property type="entry name" value="Met_Synth_C/arc"/>
</dbReference>
<name>A0A5B2V7F6_9HYPH</name>
<comment type="caution">
    <text evidence="2">The sequence shown here is derived from an EMBL/GenBank/DDBJ whole genome shotgun (WGS) entry which is preliminary data.</text>
</comment>
<feature type="domain" description="Cobalamin-independent methionine synthase MetE C-terminal/archaeal" evidence="1">
    <location>
        <begin position="12"/>
        <end position="363"/>
    </location>
</feature>
<evidence type="ECO:0000259" key="1">
    <source>
        <dbReference type="Pfam" id="PF01717"/>
    </source>
</evidence>
<reference evidence="2 3" key="2">
    <citation type="submission" date="2019-09" db="EMBL/GenBank/DDBJ databases">
        <authorList>
            <person name="Jin C."/>
        </authorList>
    </citation>
    <scope>NUCLEOTIDE SEQUENCE [LARGE SCALE GENOMIC DNA]</scope>
    <source>
        <strain evidence="2 3">BN140002</strain>
    </source>
</reference>
<protein>
    <submittedName>
        <fullName evidence="2">5-methyltetrahydropteroyltriglutamate--homocysteine S-methyltransferase</fullName>
        <ecNumber evidence="2">2.1.1.14</ecNumber>
    </submittedName>
</protein>